<protein>
    <recommendedName>
        <fullName evidence="5">DUF1851 domain-containing protein</fullName>
    </recommendedName>
</protein>
<dbReference type="InterPro" id="IPR014983">
    <property type="entry name" value="GAD-rel"/>
</dbReference>
<organism evidence="3 4">
    <name type="scientific">Rhizobium multihospitium</name>
    <dbReference type="NCBI Taxonomy" id="410764"/>
    <lineage>
        <taxon>Bacteria</taxon>
        <taxon>Pseudomonadati</taxon>
        <taxon>Pseudomonadota</taxon>
        <taxon>Alphaproteobacteria</taxon>
        <taxon>Hyphomicrobiales</taxon>
        <taxon>Rhizobiaceae</taxon>
        <taxon>Rhizobium/Agrobacterium group</taxon>
        <taxon>Rhizobium</taxon>
    </lineage>
</organism>
<dbReference type="Pfam" id="PF08906">
    <property type="entry name" value="T6SS_Tdi1_C"/>
    <property type="match status" value="1"/>
</dbReference>
<evidence type="ECO:0008006" key="5">
    <source>
        <dbReference type="Google" id="ProtNLM"/>
    </source>
</evidence>
<accession>A0A1C3WV31</accession>
<evidence type="ECO:0000313" key="3">
    <source>
        <dbReference type="EMBL" id="SCB43849.1"/>
    </source>
</evidence>
<gene>
    <name evidence="3" type="ORF">GA0061103_6387</name>
</gene>
<feature type="domain" description="T6SS immunity protein Tdi1 C-terminal" evidence="2">
    <location>
        <begin position="136"/>
        <end position="199"/>
    </location>
</feature>
<dbReference type="InterPro" id="IPR015002">
    <property type="entry name" value="T6SS_Tdi1_C"/>
</dbReference>
<keyword evidence="4" id="KW-1185">Reference proteome</keyword>
<evidence type="ECO:0000259" key="2">
    <source>
        <dbReference type="Pfam" id="PF08906"/>
    </source>
</evidence>
<reference evidence="4" key="1">
    <citation type="submission" date="2016-08" db="EMBL/GenBank/DDBJ databases">
        <authorList>
            <person name="Varghese N."/>
            <person name="Submissions Spin"/>
        </authorList>
    </citation>
    <scope>NUCLEOTIDE SEQUENCE [LARGE SCALE GENOMIC DNA]</scope>
    <source>
        <strain evidence="4">HAMBI 2975</strain>
    </source>
</reference>
<evidence type="ECO:0000313" key="4">
    <source>
        <dbReference type="Proteomes" id="UP000199101"/>
    </source>
</evidence>
<dbReference type="Pfam" id="PF08887">
    <property type="entry name" value="GAD-like"/>
    <property type="match status" value="1"/>
</dbReference>
<evidence type="ECO:0000259" key="1">
    <source>
        <dbReference type="Pfam" id="PF08887"/>
    </source>
</evidence>
<dbReference type="Proteomes" id="UP000199101">
    <property type="component" value="Unassembled WGS sequence"/>
</dbReference>
<proteinExistence type="predicted"/>
<feature type="domain" description="GAD-related" evidence="1">
    <location>
        <begin position="3"/>
        <end position="100"/>
    </location>
</feature>
<name>A0A1C3WV31_9HYPH</name>
<dbReference type="EMBL" id="FMAG01000007">
    <property type="protein sequence ID" value="SCB43849.1"/>
    <property type="molecule type" value="Genomic_DNA"/>
</dbReference>
<dbReference type="AlphaFoldDB" id="A0A1C3WV31"/>
<sequence>MQKWYSEIVDAYGAPSERIEFSPNEITGLASVFPASLKGFFLEMGRSVLRRGRIQTCHPNDMEGVLSLIFNVDREFSSDKCFAFAYSAFGDIFFWMEDFGYGRLSLYEGHVFQKNLVKGRRPGSEAINAVSVPFWLSDEALDYGDETGRPLFEQARHGLGQLEISECYGFVPVLAFGGRRDIGDLKRLKAAEHFSIVAQTMDYHLMDVQGYGKIAKIRRIGSR</sequence>